<name>A0A4T0FTS4_9BASI</name>
<protein>
    <recommendedName>
        <fullName evidence="1">protein-ribulosamine 3-kinase</fullName>
        <ecNumber evidence="1">2.7.1.172</ecNumber>
    </recommendedName>
</protein>
<evidence type="ECO:0000313" key="4">
    <source>
        <dbReference type="EMBL" id="TIA90336.1"/>
    </source>
</evidence>
<dbReference type="EC" id="2.7.1.172" evidence="1"/>
<reference evidence="4 5" key="1">
    <citation type="submission" date="2019-03" db="EMBL/GenBank/DDBJ databases">
        <title>Sequencing 23 genomes of Wallemia ichthyophaga.</title>
        <authorList>
            <person name="Gostincar C."/>
        </authorList>
    </citation>
    <scope>NUCLEOTIDE SEQUENCE [LARGE SCALE GENOMIC DNA]</scope>
    <source>
        <strain evidence="4 5">EXF-5753</strain>
    </source>
</reference>
<evidence type="ECO:0000313" key="5">
    <source>
        <dbReference type="Proteomes" id="UP000310189"/>
    </source>
</evidence>
<keyword evidence="3" id="KW-0418">Kinase</keyword>
<comment type="caution">
    <text evidence="4">The sequence shown here is derived from an EMBL/GenBank/DDBJ whole genome shotgun (WGS) entry which is preliminary data.</text>
</comment>
<proteinExistence type="inferred from homology"/>
<dbReference type="InterPro" id="IPR016477">
    <property type="entry name" value="Fructo-/Ketosamine-3-kinase"/>
</dbReference>
<dbReference type="Gene3D" id="3.90.1200.10">
    <property type="match status" value="1"/>
</dbReference>
<keyword evidence="5" id="KW-1185">Reference proteome</keyword>
<keyword evidence="3" id="KW-0808">Transferase</keyword>
<sequence>MQLPDKAIAALKQRGHSGDFRVSGGKVYSDDGNVFLLKSAPYTRAEQMIGEAKSLRDMTKALPGICPALIDSSLDDEDNSSDTFYMLTEWHDFGSSSQHMTQLGRELAQMHLNGTNKRFGYEMPTYCGETKFNNEWNDSWIDFLNKDRFGYLLEQICGKGGKGGDSELWKLGQDLMHKTVPSLLKDVDVKPALMHGDLWAGNASYSRTTNRPVIFDACSFYGHNEAELGIVQMFGGFGAKFFEGYHSVYPKAEPVEEYDQRIKLYELIHHLNHYAIFGGMYRSGAVSIMKSLSRYVESK</sequence>
<dbReference type="PIRSF" id="PIRSF006221">
    <property type="entry name" value="Ketosamine-3-kinase"/>
    <property type="match status" value="1"/>
</dbReference>
<evidence type="ECO:0000256" key="3">
    <source>
        <dbReference type="PIRNR" id="PIRNR006221"/>
    </source>
</evidence>
<dbReference type="SUPFAM" id="SSF56112">
    <property type="entry name" value="Protein kinase-like (PK-like)"/>
    <property type="match status" value="1"/>
</dbReference>
<accession>A0A4T0FTS4</accession>
<dbReference type="InterPro" id="IPR011009">
    <property type="entry name" value="Kinase-like_dom_sf"/>
</dbReference>
<dbReference type="OrthoDB" id="5772781at2759"/>
<dbReference type="PANTHER" id="PTHR12149:SF8">
    <property type="entry name" value="PROTEIN-RIBULOSAMINE 3-KINASE"/>
    <property type="match status" value="1"/>
</dbReference>
<dbReference type="Proteomes" id="UP000310189">
    <property type="component" value="Unassembled WGS sequence"/>
</dbReference>
<evidence type="ECO:0000256" key="2">
    <source>
        <dbReference type="ARBA" id="ARBA00048655"/>
    </source>
</evidence>
<organism evidence="4 5">
    <name type="scientific">Wallemia hederae</name>
    <dbReference type="NCBI Taxonomy" id="1540922"/>
    <lineage>
        <taxon>Eukaryota</taxon>
        <taxon>Fungi</taxon>
        <taxon>Dikarya</taxon>
        <taxon>Basidiomycota</taxon>
        <taxon>Wallemiomycotina</taxon>
        <taxon>Wallemiomycetes</taxon>
        <taxon>Wallemiales</taxon>
        <taxon>Wallemiaceae</taxon>
        <taxon>Wallemia</taxon>
    </lineage>
</organism>
<dbReference type="PANTHER" id="PTHR12149">
    <property type="entry name" value="FRUCTOSAMINE 3 KINASE-RELATED PROTEIN"/>
    <property type="match status" value="1"/>
</dbReference>
<dbReference type="GO" id="GO:0102193">
    <property type="term" value="F:protein-ribulosamine 3-kinase activity"/>
    <property type="evidence" value="ECO:0007669"/>
    <property type="project" value="UniProtKB-EC"/>
</dbReference>
<dbReference type="AlphaFoldDB" id="A0A4T0FTS4"/>
<comment type="catalytic activity">
    <reaction evidence="2">
        <text>N(6)-D-ribulosyl-L-lysyl-[protein] + ATP = N(6)-(3-O-phospho-D-ribulosyl)-L-lysyl-[protein] + ADP + H(+)</text>
        <dbReference type="Rhea" id="RHEA:48432"/>
        <dbReference type="Rhea" id="RHEA-COMP:12103"/>
        <dbReference type="Rhea" id="RHEA-COMP:12104"/>
        <dbReference type="ChEBI" id="CHEBI:15378"/>
        <dbReference type="ChEBI" id="CHEBI:30616"/>
        <dbReference type="ChEBI" id="CHEBI:90418"/>
        <dbReference type="ChEBI" id="CHEBI:90420"/>
        <dbReference type="ChEBI" id="CHEBI:456216"/>
        <dbReference type="EC" id="2.7.1.172"/>
    </reaction>
    <physiologicalReaction direction="left-to-right" evidence="2">
        <dbReference type="Rhea" id="RHEA:48433"/>
    </physiologicalReaction>
</comment>
<gene>
    <name evidence="4" type="ORF">E3P99_01630</name>
</gene>
<dbReference type="Pfam" id="PF03881">
    <property type="entry name" value="Fructosamin_kin"/>
    <property type="match status" value="1"/>
</dbReference>
<dbReference type="EMBL" id="SPNW01000020">
    <property type="protein sequence ID" value="TIA90336.1"/>
    <property type="molecule type" value="Genomic_DNA"/>
</dbReference>
<evidence type="ECO:0000256" key="1">
    <source>
        <dbReference type="ARBA" id="ARBA00011961"/>
    </source>
</evidence>
<dbReference type="GO" id="GO:0016301">
    <property type="term" value="F:kinase activity"/>
    <property type="evidence" value="ECO:0007669"/>
    <property type="project" value="UniProtKB-UniRule"/>
</dbReference>
<comment type="similarity">
    <text evidence="3">Belongs to the fructosamine kinase family.</text>
</comment>